<dbReference type="Proteomes" id="UP000683000">
    <property type="component" value="Unassembled WGS sequence"/>
</dbReference>
<evidence type="ECO:0000313" key="3">
    <source>
        <dbReference type="EMBL" id="KAG6376997.1"/>
    </source>
</evidence>
<dbReference type="InterPro" id="IPR000210">
    <property type="entry name" value="BTB/POZ_dom"/>
</dbReference>
<feature type="domain" description="BTB" evidence="2">
    <location>
        <begin position="81"/>
        <end position="146"/>
    </location>
</feature>
<dbReference type="SMART" id="SM00225">
    <property type="entry name" value="BTB"/>
    <property type="match status" value="1"/>
</dbReference>
<dbReference type="InterPro" id="IPR011333">
    <property type="entry name" value="SKP1/BTB/POZ_sf"/>
</dbReference>
<protein>
    <recommendedName>
        <fullName evidence="2">BTB domain-containing protein</fullName>
    </recommendedName>
</protein>
<gene>
    <name evidence="3" type="ORF">JVT61DRAFT_1040</name>
</gene>
<evidence type="ECO:0000259" key="2">
    <source>
        <dbReference type="PROSITE" id="PS50097"/>
    </source>
</evidence>
<dbReference type="Gene3D" id="3.30.710.10">
    <property type="entry name" value="Potassium Channel Kv1.1, Chain A"/>
    <property type="match status" value="1"/>
</dbReference>
<sequence>MDDGNDTHLTLFIPTEHDMDSVDPVDAPSLTHLRSDSSPITKRPRCQDSRSSGADSSNPPSRIPQESDVPSRDPEYYLTDGSCILRVENTLFNVHRSILSADSSSFSTLFTLPQGNITAEGTSDDNPVVLHGDTPEEFRNFLWSLYALPHEIIVVRGPHLDLDRFIDIAKVASKYSFKSIETWALDAIQDFIERKPSPLLDPMTIGFPFSADSPPATFLESKRQISRLVQVAQMCGHASLLETMVTLLRQLMSASLHFSYLAMSLADDLNLRELRGMAYLEVLQRSVFICGRDANGNVLVEGDVHEGSDGLERIVVSPAQQLRLLSGYLRLTKAWERLRAVPPSFEHAPLCGTTWHQHGCTQSWSEFWKEKTRSDGVVALGPTNVIGKLQAILKEVDKWGSATYMHHECKLVAKRAVQESIKQINNSLADFFYEGGEY</sequence>
<organism evidence="3 4">
    <name type="scientific">Boletus reticuloceps</name>
    <dbReference type="NCBI Taxonomy" id="495285"/>
    <lineage>
        <taxon>Eukaryota</taxon>
        <taxon>Fungi</taxon>
        <taxon>Dikarya</taxon>
        <taxon>Basidiomycota</taxon>
        <taxon>Agaricomycotina</taxon>
        <taxon>Agaricomycetes</taxon>
        <taxon>Agaricomycetidae</taxon>
        <taxon>Boletales</taxon>
        <taxon>Boletineae</taxon>
        <taxon>Boletaceae</taxon>
        <taxon>Boletoideae</taxon>
        <taxon>Boletus</taxon>
    </lineage>
</organism>
<evidence type="ECO:0000313" key="4">
    <source>
        <dbReference type="Proteomes" id="UP000683000"/>
    </source>
</evidence>
<name>A0A8I2YTC7_9AGAM</name>
<reference evidence="3" key="1">
    <citation type="submission" date="2021-03" db="EMBL/GenBank/DDBJ databases">
        <title>Evolutionary innovations through gain and loss of genes in the ectomycorrhizal Boletales.</title>
        <authorList>
            <person name="Wu G."/>
            <person name="Miyauchi S."/>
            <person name="Morin E."/>
            <person name="Yang Z.-L."/>
            <person name="Xu J."/>
            <person name="Martin F.M."/>
        </authorList>
    </citation>
    <scope>NUCLEOTIDE SEQUENCE</scope>
    <source>
        <strain evidence="3">BR01</strain>
    </source>
</reference>
<dbReference type="CDD" id="cd18186">
    <property type="entry name" value="BTB_POZ_ZBTB_KLHL-like"/>
    <property type="match status" value="1"/>
</dbReference>
<feature type="compositionally biased region" description="Polar residues" evidence="1">
    <location>
        <begin position="49"/>
        <end position="60"/>
    </location>
</feature>
<dbReference type="EMBL" id="JAGFBS010000010">
    <property type="protein sequence ID" value="KAG6376997.1"/>
    <property type="molecule type" value="Genomic_DNA"/>
</dbReference>
<dbReference type="AlphaFoldDB" id="A0A8I2YTC7"/>
<dbReference type="SUPFAM" id="SSF54695">
    <property type="entry name" value="POZ domain"/>
    <property type="match status" value="1"/>
</dbReference>
<dbReference type="PROSITE" id="PS50097">
    <property type="entry name" value="BTB"/>
    <property type="match status" value="1"/>
</dbReference>
<keyword evidence="4" id="KW-1185">Reference proteome</keyword>
<feature type="region of interest" description="Disordered" evidence="1">
    <location>
        <begin position="1"/>
        <end position="74"/>
    </location>
</feature>
<proteinExistence type="predicted"/>
<evidence type="ECO:0000256" key="1">
    <source>
        <dbReference type="SAM" id="MobiDB-lite"/>
    </source>
</evidence>
<dbReference type="OrthoDB" id="8117402at2759"/>
<dbReference type="Pfam" id="PF00651">
    <property type="entry name" value="BTB"/>
    <property type="match status" value="1"/>
</dbReference>
<accession>A0A8I2YTC7</accession>
<comment type="caution">
    <text evidence="3">The sequence shown here is derived from an EMBL/GenBank/DDBJ whole genome shotgun (WGS) entry which is preliminary data.</text>
</comment>